<accession>A0AAV1Y717</accession>
<dbReference type="AlphaFoldDB" id="A0AAV1Y717"/>
<feature type="compositionally biased region" description="Polar residues" evidence="1">
    <location>
        <begin position="105"/>
        <end position="114"/>
    </location>
</feature>
<dbReference type="EMBL" id="CAXHTB010000022">
    <property type="protein sequence ID" value="CAL0329794.1"/>
    <property type="molecule type" value="Genomic_DNA"/>
</dbReference>
<evidence type="ECO:0000313" key="2">
    <source>
        <dbReference type="EMBL" id="CAL0329794.1"/>
    </source>
</evidence>
<gene>
    <name evidence="2" type="ORF">LLUT_LOCUS30854</name>
</gene>
<feature type="region of interest" description="Disordered" evidence="1">
    <location>
        <begin position="90"/>
        <end position="143"/>
    </location>
</feature>
<reference evidence="2 3" key="1">
    <citation type="submission" date="2024-03" db="EMBL/GenBank/DDBJ databases">
        <authorList>
            <person name="Martinez-Hernandez J."/>
        </authorList>
    </citation>
    <scope>NUCLEOTIDE SEQUENCE [LARGE SCALE GENOMIC DNA]</scope>
</reference>
<feature type="compositionally biased region" description="Basic and acidic residues" evidence="1">
    <location>
        <begin position="115"/>
        <end position="126"/>
    </location>
</feature>
<comment type="caution">
    <text evidence="2">The sequence shown here is derived from an EMBL/GenBank/DDBJ whole genome shotgun (WGS) entry which is preliminary data.</text>
</comment>
<name>A0AAV1Y717_LUPLU</name>
<evidence type="ECO:0000313" key="3">
    <source>
        <dbReference type="Proteomes" id="UP001497480"/>
    </source>
</evidence>
<protein>
    <submittedName>
        <fullName evidence="2">Uncharacterized protein</fullName>
    </submittedName>
</protein>
<keyword evidence="3" id="KW-1185">Reference proteome</keyword>
<organism evidence="2 3">
    <name type="scientific">Lupinus luteus</name>
    <name type="common">European yellow lupine</name>
    <dbReference type="NCBI Taxonomy" id="3873"/>
    <lineage>
        <taxon>Eukaryota</taxon>
        <taxon>Viridiplantae</taxon>
        <taxon>Streptophyta</taxon>
        <taxon>Embryophyta</taxon>
        <taxon>Tracheophyta</taxon>
        <taxon>Spermatophyta</taxon>
        <taxon>Magnoliopsida</taxon>
        <taxon>eudicotyledons</taxon>
        <taxon>Gunneridae</taxon>
        <taxon>Pentapetalae</taxon>
        <taxon>rosids</taxon>
        <taxon>fabids</taxon>
        <taxon>Fabales</taxon>
        <taxon>Fabaceae</taxon>
        <taxon>Papilionoideae</taxon>
        <taxon>50 kb inversion clade</taxon>
        <taxon>genistoids sensu lato</taxon>
        <taxon>core genistoids</taxon>
        <taxon>Genisteae</taxon>
        <taxon>Lupinus</taxon>
    </lineage>
</organism>
<dbReference type="Proteomes" id="UP001497480">
    <property type="component" value="Unassembled WGS sequence"/>
</dbReference>
<evidence type="ECO:0000256" key="1">
    <source>
        <dbReference type="SAM" id="MobiDB-lite"/>
    </source>
</evidence>
<proteinExistence type="predicted"/>
<sequence length="143" mass="16341">MAVIPARKSGRAHSTFTDYTLTYLQKLHVGRMSFQYEPLHRHQSYCNIGHRHSFSTQENEFMNTLFAANAGTPDSANVFLNDMNFNFNQGDGAGPSSFPIEENIFPTQQTNTTEDQTRVQRRDVPRRTRRPCRRGTGSHFGDV</sequence>